<organism evidence="1">
    <name type="scientific">uncultured Sulfurovum sp</name>
    <dbReference type="NCBI Taxonomy" id="269237"/>
    <lineage>
        <taxon>Bacteria</taxon>
        <taxon>Pseudomonadati</taxon>
        <taxon>Campylobacterota</taxon>
        <taxon>Epsilonproteobacteria</taxon>
        <taxon>Campylobacterales</taxon>
        <taxon>Sulfurovaceae</taxon>
        <taxon>Sulfurovum</taxon>
        <taxon>environmental samples</taxon>
    </lineage>
</organism>
<accession>A0A6S6U085</accession>
<evidence type="ECO:0000313" key="1">
    <source>
        <dbReference type="EMBL" id="CAA6820866.1"/>
    </source>
</evidence>
<proteinExistence type="predicted"/>
<dbReference type="EMBL" id="CACVAR010000318">
    <property type="protein sequence ID" value="CAA6820866.1"/>
    <property type="molecule type" value="Genomic_DNA"/>
</dbReference>
<gene>
    <name evidence="1" type="ORF">HELGO_WM53266</name>
</gene>
<feature type="non-terminal residue" evidence="1">
    <location>
        <position position="1"/>
    </location>
</feature>
<dbReference type="AlphaFoldDB" id="A0A6S6U085"/>
<reference evidence="1" key="1">
    <citation type="submission" date="2020-01" db="EMBL/GenBank/DDBJ databases">
        <authorList>
            <person name="Meier V. D."/>
            <person name="Meier V D."/>
        </authorList>
    </citation>
    <scope>NUCLEOTIDE SEQUENCE</scope>
    <source>
        <strain evidence="1">HLG_WM_MAG_03</strain>
    </source>
</reference>
<sequence>FAKQATQNNYVREADKIKTLIAPTIMGDKFKMVHFKK</sequence>
<name>A0A6S6U085_9BACT</name>
<protein>
    <submittedName>
        <fullName evidence="1">Uncharacterized protein</fullName>
    </submittedName>
</protein>